<gene>
    <name evidence="5" type="ORF">DFQ04_1703</name>
</gene>
<evidence type="ECO:0000259" key="4">
    <source>
        <dbReference type="Pfam" id="PF13439"/>
    </source>
</evidence>
<feature type="domain" description="Glycosyl transferase family 1" evidence="3">
    <location>
        <begin position="214"/>
        <end position="358"/>
    </location>
</feature>
<dbReference type="AlphaFoldDB" id="A0A4R6T765"/>
<keyword evidence="6" id="KW-1185">Reference proteome</keyword>
<organism evidence="5 6">
    <name type="scientific">Algoriphagus boseongensis</name>
    <dbReference type="NCBI Taxonomy" id="1442587"/>
    <lineage>
        <taxon>Bacteria</taxon>
        <taxon>Pseudomonadati</taxon>
        <taxon>Bacteroidota</taxon>
        <taxon>Cytophagia</taxon>
        <taxon>Cytophagales</taxon>
        <taxon>Cyclobacteriaceae</taxon>
        <taxon>Algoriphagus</taxon>
    </lineage>
</organism>
<accession>A0A4R6T765</accession>
<keyword evidence="2" id="KW-0808">Transferase</keyword>
<dbReference type="InterPro" id="IPR001296">
    <property type="entry name" value="Glyco_trans_1"/>
</dbReference>
<feature type="domain" description="Glycosyltransferase subfamily 4-like N-terminal" evidence="4">
    <location>
        <begin position="20"/>
        <end position="196"/>
    </location>
</feature>
<dbReference type="GO" id="GO:0016757">
    <property type="term" value="F:glycosyltransferase activity"/>
    <property type="evidence" value="ECO:0007669"/>
    <property type="project" value="UniProtKB-KW"/>
</dbReference>
<dbReference type="InterPro" id="IPR028098">
    <property type="entry name" value="Glyco_trans_4-like_N"/>
</dbReference>
<evidence type="ECO:0000313" key="5">
    <source>
        <dbReference type="EMBL" id="TDQ17055.1"/>
    </source>
</evidence>
<evidence type="ECO:0000259" key="3">
    <source>
        <dbReference type="Pfam" id="PF00534"/>
    </source>
</evidence>
<keyword evidence="1" id="KW-0328">Glycosyltransferase</keyword>
<dbReference type="OrthoDB" id="9790710at2"/>
<dbReference type="EMBL" id="SNYF01000006">
    <property type="protein sequence ID" value="TDQ17055.1"/>
    <property type="molecule type" value="Genomic_DNA"/>
</dbReference>
<proteinExistence type="predicted"/>
<dbReference type="SUPFAM" id="SSF53756">
    <property type="entry name" value="UDP-Glycosyltransferase/glycogen phosphorylase"/>
    <property type="match status" value="1"/>
</dbReference>
<dbReference type="Gene3D" id="3.40.50.2000">
    <property type="entry name" value="Glycogen Phosphorylase B"/>
    <property type="match status" value="2"/>
</dbReference>
<evidence type="ECO:0000256" key="1">
    <source>
        <dbReference type="ARBA" id="ARBA00022676"/>
    </source>
</evidence>
<dbReference type="PANTHER" id="PTHR12526">
    <property type="entry name" value="GLYCOSYLTRANSFERASE"/>
    <property type="match status" value="1"/>
</dbReference>
<reference evidence="5 6" key="1">
    <citation type="submission" date="2019-03" db="EMBL/GenBank/DDBJ databases">
        <title>Genomic Encyclopedia of Type Strains, Phase III (KMG-III): the genomes of soil and plant-associated and newly described type strains.</title>
        <authorList>
            <person name="Whitman W."/>
        </authorList>
    </citation>
    <scope>NUCLEOTIDE SEQUENCE [LARGE SCALE GENOMIC DNA]</scope>
    <source>
        <strain evidence="5 6">CECT 8446</strain>
    </source>
</reference>
<dbReference type="CDD" id="cd03801">
    <property type="entry name" value="GT4_PimA-like"/>
    <property type="match status" value="1"/>
</dbReference>
<dbReference type="Pfam" id="PF00534">
    <property type="entry name" value="Glycos_transf_1"/>
    <property type="match status" value="1"/>
</dbReference>
<evidence type="ECO:0000256" key="2">
    <source>
        <dbReference type="ARBA" id="ARBA00022679"/>
    </source>
</evidence>
<sequence length="387" mass="43294">MNKSLKIVMICKSLPWRFKGGIQTHTWDLAKALTGLGHQVTVLTGGNFSKAENRYSKDEVSVVEIPFFPGRYLPGIAYLAEELSFNIQVKRWVKKNADRFDIIHAQGRSGYLLYQIKGIQGKLVNTVHGLTQIEAKSGKTLKDFNASLHAFFSKKWEIKLLQASRGAIAVSENLKSSLSLNSPSQMNLRVIPNGVEAPKELLQVAPSTKIVDRFVFVGRLHPVKGLDRIVKALAKNDRKIHLDIIGTGPQEKELKQLVQDLGLEKQVRFLGEYDSASIHFLMPYYKGLVLPSLYESQGIVLLEANVHGVPVIASDLEPIRETVTSEVNGILCNPEKPEDYIKAMEYFLDHPVAARNMGLRGLELVKASYSWNSVAEKTIEFYHQIAS</sequence>
<dbReference type="PANTHER" id="PTHR12526:SF510">
    <property type="entry name" value="D-INOSITOL 3-PHOSPHATE GLYCOSYLTRANSFERASE"/>
    <property type="match status" value="1"/>
</dbReference>
<dbReference type="Pfam" id="PF13439">
    <property type="entry name" value="Glyco_transf_4"/>
    <property type="match status" value="1"/>
</dbReference>
<comment type="caution">
    <text evidence="5">The sequence shown here is derived from an EMBL/GenBank/DDBJ whole genome shotgun (WGS) entry which is preliminary data.</text>
</comment>
<evidence type="ECO:0000313" key="6">
    <source>
        <dbReference type="Proteomes" id="UP000294535"/>
    </source>
</evidence>
<dbReference type="RefSeq" id="WP_133554726.1">
    <property type="nucleotide sequence ID" value="NZ_SNYF01000006.1"/>
</dbReference>
<dbReference type="Proteomes" id="UP000294535">
    <property type="component" value="Unassembled WGS sequence"/>
</dbReference>
<protein>
    <submittedName>
        <fullName evidence="5">(1-&gt;4)-alpha-D-glucan synthase (UDP-glucose)</fullName>
    </submittedName>
</protein>
<name>A0A4R6T765_9BACT</name>